<dbReference type="PANTHER" id="PTHR39321:SF3">
    <property type="entry name" value="PHOSPHOPANTETHEINE ADENYLYLTRANSFERASE"/>
    <property type="match status" value="1"/>
</dbReference>
<keyword evidence="6 12" id="KW-0808">Transferase</keyword>
<comment type="function">
    <text evidence="1 12">Catalyzes the reversible adenylation of nicotinate mononucleotide (NaMN) to nicotinic acid adenine dinucleotide (NaAD).</text>
</comment>
<dbReference type="GO" id="GO:0005737">
    <property type="term" value="C:cytoplasm"/>
    <property type="evidence" value="ECO:0007669"/>
    <property type="project" value="UniProtKB-SubCell"/>
</dbReference>
<dbReference type="GO" id="GO:0005524">
    <property type="term" value="F:ATP binding"/>
    <property type="evidence" value="ECO:0007669"/>
    <property type="project" value="UniProtKB-KW"/>
</dbReference>
<evidence type="ECO:0000256" key="11">
    <source>
        <dbReference type="ARBA" id="ARBA00048721"/>
    </source>
</evidence>
<comment type="catalytic activity">
    <reaction evidence="11 12">
        <text>nicotinate beta-D-ribonucleotide + ATP + H(+) = deamido-NAD(+) + diphosphate</text>
        <dbReference type="Rhea" id="RHEA:22860"/>
        <dbReference type="ChEBI" id="CHEBI:15378"/>
        <dbReference type="ChEBI" id="CHEBI:30616"/>
        <dbReference type="ChEBI" id="CHEBI:33019"/>
        <dbReference type="ChEBI" id="CHEBI:57502"/>
        <dbReference type="ChEBI" id="CHEBI:58437"/>
        <dbReference type="EC" id="2.7.7.18"/>
    </reaction>
</comment>
<comment type="similarity">
    <text evidence="4 13">Belongs to the Iojap/RsfS family.</text>
</comment>
<protein>
    <recommendedName>
        <fullName evidence="12 13">Multifunctional fusion protein</fullName>
    </recommendedName>
    <domain>
        <recommendedName>
            <fullName evidence="12">Probable nicotinate-nucleotide adenylyltransferase</fullName>
            <ecNumber evidence="12">2.7.7.18</ecNumber>
        </recommendedName>
        <alternativeName>
            <fullName evidence="12">Deamido-NAD(+) diphosphorylase</fullName>
        </alternativeName>
        <alternativeName>
            <fullName evidence="12">Deamido-NAD(+) pyrophosphorylase</fullName>
        </alternativeName>
        <alternativeName>
            <fullName evidence="12">Nicotinate mononucleotide adenylyltransferase</fullName>
            <shortName evidence="12">NaMN adenylyltransferase</shortName>
        </alternativeName>
    </domain>
    <domain>
        <recommendedName>
            <fullName evidence="13">Ribosomal silencing factor RsfS</fullName>
        </recommendedName>
    </domain>
</protein>
<dbReference type="GO" id="GO:0004515">
    <property type="term" value="F:nicotinate-nucleotide adenylyltransferase activity"/>
    <property type="evidence" value="ECO:0007669"/>
    <property type="project" value="UniProtKB-UniRule"/>
</dbReference>
<evidence type="ECO:0000313" key="15">
    <source>
        <dbReference type="EMBL" id="KYG66648.1"/>
    </source>
</evidence>
<dbReference type="EMBL" id="LUKE01000001">
    <property type="protein sequence ID" value="KYG66648.1"/>
    <property type="molecule type" value="Genomic_DNA"/>
</dbReference>
<dbReference type="Pfam" id="PF02410">
    <property type="entry name" value="RsfS"/>
    <property type="match status" value="1"/>
</dbReference>
<evidence type="ECO:0000256" key="13">
    <source>
        <dbReference type="HAMAP-Rule" id="MF_01477"/>
    </source>
</evidence>
<keyword evidence="13" id="KW-0963">Cytoplasm</keyword>
<dbReference type="InterPro" id="IPR043519">
    <property type="entry name" value="NT_sf"/>
</dbReference>
<dbReference type="InterPro" id="IPR004821">
    <property type="entry name" value="Cyt_trans-like"/>
</dbReference>
<sequence>MKIGIFGGSFNPPHMGHINAVQTVAKKVGLGKVHIIPAAQNPLKTPVEGPTSDQRLELTRLAFEQYGETYFVDDQEIKRGGLSYTIDTVMSLRKSYEAADLFLIVGADKFEELSQWKDYQKLLSEVNLIVTTRPGYDTPETLEEMPAYLKPMVSDFDFNFIELNTGRSIQFITLRDIEISASEVRKWLRTGKPVEKYLPLAVESYIKEHKLYRNLGDRIGDFTKFSAFCADVLFAKKGINVRGFDLTGSSAPSEYTLIASGTSTRHAAAMAENIVMAVKEEYNVHPQSVEGIDEGRWVLVDYGSLIVHIFYDFVRQEYNLENLWRDGKDMGLKDPYVGKPGTP</sequence>
<keyword evidence="5 12" id="KW-0662">Pyridine nucleotide biosynthesis</keyword>
<evidence type="ECO:0000256" key="2">
    <source>
        <dbReference type="ARBA" id="ARBA00005019"/>
    </source>
</evidence>
<dbReference type="Gene3D" id="3.30.460.10">
    <property type="entry name" value="Beta Polymerase, domain 2"/>
    <property type="match status" value="1"/>
</dbReference>
<comment type="similarity">
    <text evidence="3 12">Belongs to the NadD family.</text>
</comment>
<dbReference type="OrthoDB" id="5288745at2"/>
<feature type="domain" description="Cytidyltransferase-like" evidence="14">
    <location>
        <begin position="5"/>
        <end position="186"/>
    </location>
</feature>
<evidence type="ECO:0000256" key="10">
    <source>
        <dbReference type="ARBA" id="ARBA00023027"/>
    </source>
</evidence>
<comment type="function">
    <text evidence="13">Functions as a ribosomal silencing factor. Interacts with ribosomal protein uL14 (rplN), blocking formation of intersubunit bridge B8. Prevents association of the 30S and 50S ribosomal subunits and the formation of functional ribosomes, thus repressing translation.</text>
</comment>
<keyword evidence="16" id="KW-1185">Reference proteome</keyword>
<comment type="subcellular location">
    <subcellularLocation>
        <location evidence="13">Cytoplasm</location>
    </subcellularLocation>
</comment>
<dbReference type="HAMAP" id="MF_00244">
    <property type="entry name" value="NaMN_adenylyltr"/>
    <property type="match status" value="1"/>
</dbReference>
<evidence type="ECO:0000256" key="12">
    <source>
        <dbReference type="HAMAP-Rule" id="MF_00244"/>
    </source>
</evidence>
<evidence type="ECO:0000256" key="6">
    <source>
        <dbReference type="ARBA" id="ARBA00022679"/>
    </source>
</evidence>
<keyword evidence="10 12" id="KW-0520">NAD</keyword>
<dbReference type="Pfam" id="PF01467">
    <property type="entry name" value="CTP_transf_like"/>
    <property type="match status" value="1"/>
</dbReference>
<dbReference type="Gene3D" id="3.40.50.620">
    <property type="entry name" value="HUPs"/>
    <property type="match status" value="1"/>
</dbReference>
<accession>A0A150WQH7</accession>
<comment type="subunit">
    <text evidence="13">Interacts with ribosomal protein uL14 (rplN).</text>
</comment>
<dbReference type="RefSeq" id="WP_061834216.1">
    <property type="nucleotide sequence ID" value="NZ_LUKE01000001.1"/>
</dbReference>
<dbReference type="SUPFAM" id="SSF81301">
    <property type="entry name" value="Nucleotidyltransferase"/>
    <property type="match status" value="1"/>
</dbReference>
<comment type="pathway">
    <text evidence="2 12">Cofactor biosynthesis; NAD(+) biosynthesis; deamido-NAD(+) from nicotinate D-ribonucleotide: step 1/1.</text>
</comment>
<keyword evidence="13" id="KW-0810">Translation regulation</keyword>
<dbReference type="Proteomes" id="UP000075320">
    <property type="component" value="Unassembled WGS sequence"/>
</dbReference>
<comment type="caution">
    <text evidence="15">The sequence shown here is derived from an EMBL/GenBank/DDBJ whole genome shotgun (WGS) entry which is preliminary data.</text>
</comment>
<reference evidence="15 16" key="1">
    <citation type="submission" date="2016-03" db="EMBL/GenBank/DDBJ databases">
        <authorList>
            <person name="Ploux O."/>
        </authorList>
    </citation>
    <scope>NUCLEOTIDE SEQUENCE [LARGE SCALE GENOMIC DNA]</scope>
    <source>
        <strain evidence="15 16">R0</strain>
    </source>
</reference>
<dbReference type="GO" id="GO:0090071">
    <property type="term" value="P:negative regulation of ribosome biogenesis"/>
    <property type="evidence" value="ECO:0007669"/>
    <property type="project" value="UniProtKB-UniRule"/>
</dbReference>
<dbReference type="GO" id="GO:0009435">
    <property type="term" value="P:NAD+ biosynthetic process"/>
    <property type="evidence" value="ECO:0007669"/>
    <property type="project" value="UniProtKB-UniRule"/>
</dbReference>
<dbReference type="GO" id="GO:0042256">
    <property type="term" value="P:cytosolic ribosome assembly"/>
    <property type="evidence" value="ECO:0007669"/>
    <property type="project" value="UniProtKB-UniRule"/>
</dbReference>
<name>A0A150WQH7_BDEBC</name>
<proteinExistence type="inferred from homology"/>
<dbReference type="EC" id="2.7.7.18" evidence="12"/>
<evidence type="ECO:0000256" key="1">
    <source>
        <dbReference type="ARBA" id="ARBA00002324"/>
    </source>
</evidence>
<gene>
    <name evidence="13" type="primary">rsfS</name>
    <name evidence="12" type="synonym">nadD</name>
    <name evidence="15" type="ORF">AZI86_06275</name>
</gene>
<dbReference type="InterPro" id="IPR005248">
    <property type="entry name" value="NadD/NMNAT"/>
</dbReference>
<evidence type="ECO:0000256" key="3">
    <source>
        <dbReference type="ARBA" id="ARBA00009014"/>
    </source>
</evidence>
<evidence type="ECO:0000256" key="7">
    <source>
        <dbReference type="ARBA" id="ARBA00022695"/>
    </source>
</evidence>
<dbReference type="HAMAP" id="MF_01477">
    <property type="entry name" value="Iojap_RsfS"/>
    <property type="match status" value="1"/>
</dbReference>
<evidence type="ECO:0000256" key="8">
    <source>
        <dbReference type="ARBA" id="ARBA00022741"/>
    </source>
</evidence>
<dbReference type="CDD" id="cd02165">
    <property type="entry name" value="NMNAT"/>
    <property type="match status" value="1"/>
</dbReference>
<keyword evidence="7 12" id="KW-0548">Nucleotidyltransferase</keyword>
<dbReference type="AlphaFoldDB" id="A0A150WQH7"/>
<organism evidence="15 16">
    <name type="scientific">Bdellovibrio bacteriovorus</name>
    <dbReference type="NCBI Taxonomy" id="959"/>
    <lineage>
        <taxon>Bacteria</taxon>
        <taxon>Pseudomonadati</taxon>
        <taxon>Bdellovibrionota</taxon>
        <taxon>Bdellovibrionia</taxon>
        <taxon>Bdellovibrionales</taxon>
        <taxon>Pseudobdellovibrionaceae</taxon>
        <taxon>Bdellovibrio</taxon>
    </lineage>
</organism>
<dbReference type="NCBIfam" id="TIGR00090">
    <property type="entry name" value="rsfS_iojap_ybeB"/>
    <property type="match status" value="1"/>
</dbReference>
<dbReference type="InterPro" id="IPR014729">
    <property type="entry name" value="Rossmann-like_a/b/a_fold"/>
</dbReference>
<dbReference type="NCBIfam" id="NF000840">
    <property type="entry name" value="PRK00071.1-3"/>
    <property type="match status" value="1"/>
</dbReference>
<evidence type="ECO:0000256" key="9">
    <source>
        <dbReference type="ARBA" id="ARBA00022840"/>
    </source>
</evidence>
<evidence type="ECO:0000256" key="4">
    <source>
        <dbReference type="ARBA" id="ARBA00010574"/>
    </source>
</evidence>
<evidence type="ECO:0000256" key="5">
    <source>
        <dbReference type="ARBA" id="ARBA00022642"/>
    </source>
</evidence>
<dbReference type="PANTHER" id="PTHR39321">
    <property type="entry name" value="NICOTINATE-NUCLEOTIDE ADENYLYLTRANSFERASE-RELATED"/>
    <property type="match status" value="1"/>
</dbReference>
<dbReference type="NCBIfam" id="TIGR00125">
    <property type="entry name" value="cyt_tran_rel"/>
    <property type="match status" value="1"/>
</dbReference>
<dbReference type="InterPro" id="IPR004394">
    <property type="entry name" value="Iojap/RsfS/C7orf30"/>
</dbReference>
<dbReference type="UniPathway" id="UPA00253">
    <property type="reaction ID" value="UER00332"/>
</dbReference>
<dbReference type="GO" id="GO:0017148">
    <property type="term" value="P:negative regulation of translation"/>
    <property type="evidence" value="ECO:0007669"/>
    <property type="project" value="UniProtKB-UniRule"/>
</dbReference>
<dbReference type="NCBIfam" id="TIGR00482">
    <property type="entry name" value="nicotinate (nicotinamide) nucleotide adenylyltransferase"/>
    <property type="match status" value="1"/>
</dbReference>
<evidence type="ECO:0000313" key="16">
    <source>
        <dbReference type="Proteomes" id="UP000075320"/>
    </source>
</evidence>
<keyword evidence="8 12" id="KW-0547">Nucleotide-binding</keyword>
<keyword evidence="13" id="KW-0678">Repressor</keyword>
<dbReference type="SUPFAM" id="SSF52374">
    <property type="entry name" value="Nucleotidylyl transferase"/>
    <property type="match status" value="1"/>
</dbReference>
<keyword evidence="9 12" id="KW-0067">ATP-binding</keyword>
<evidence type="ECO:0000259" key="14">
    <source>
        <dbReference type="Pfam" id="PF01467"/>
    </source>
</evidence>